<dbReference type="AlphaFoldDB" id="A9BLE1"/>
<keyword evidence="2" id="KW-1185">Reference proteome</keyword>
<dbReference type="KEGG" id="dac:Daci_3794"/>
<organism evidence="1 2">
    <name type="scientific">Delftia acidovorans (strain DSM 14801 / SPH-1)</name>
    <dbReference type="NCBI Taxonomy" id="398578"/>
    <lineage>
        <taxon>Bacteria</taxon>
        <taxon>Pseudomonadati</taxon>
        <taxon>Pseudomonadota</taxon>
        <taxon>Betaproteobacteria</taxon>
        <taxon>Burkholderiales</taxon>
        <taxon>Comamonadaceae</taxon>
        <taxon>Delftia</taxon>
    </lineage>
</organism>
<protein>
    <recommendedName>
        <fullName evidence="3">Prolyl 4-hydroxylase</fullName>
    </recommendedName>
</protein>
<gene>
    <name evidence="1" type="ordered locus">Daci_3794</name>
</gene>
<dbReference type="HOGENOM" id="CLU_073550_0_0_4"/>
<accession>A9BLE1</accession>
<dbReference type="Pfam" id="PF09859">
    <property type="entry name" value="Oxygenase-NA"/>
    <property type="match status" value="1"/>
</dbReference>
<dbReference type="InterPro" id="IPR018655">
    <property type="entry name" value="DUF2086"/>
</dbReference>
<evidence type="ECO:0000313" key="1">
    <source>
        <dbReference type="EMBL" id="ABX36426.1"/>
    </source>
</evidence>
<reference evidence="2" key="2">
    <citation type="submission" date="2007-11" db="EMBL/GenBank/DDBJ databases">
        <title>Complete sequence of Delftia acidovorans DSM 14801 / SPH-1.</title>
        <authorList>
            <person name="Copeland A."/>
            <person name="Lucas S."/>
            <person name="Lapidus A."/>
            <person name="Barry K."/>
            <person name="Glavina del Rio T."/>
            <person name="Dalin E."/>
            <person name="Tice H."/>
            <person name="Pitluck S."/>
            <person name="Lowry S."/>
            <person name="Clum A."/>
            <person name="Schmutz J."/>
            <person name="Larimer F."/>
            <person name="Land M."/>
            <person name="Hauser L."/>
            <person name="Kyrpides N."/>
            <person name="Kim E."/>
            <person name="Schleheck D."/>
            <person name="Richardson P."/>
        </authorList>
    </citation>
    <scope>NUCLEOTIDE SEQUENCE [LARGE SCALE GENOMIC DNA]</scope>
    <source>
        <strain evidence="2">DSM 14801 / SPH-1</strain>
    </source>
</reference>
<sequence length="237" mass="26233">MVGRSEMDRLNSQDRFARLDWARIAAELDAEGHALLPQLLTADESRALAREAAAVPGLPPCMQAWRPVLYGHLLALANRWREHMGMQPGLPGCFEDFMRAGRPAGQTQPQPQPQPHLLRVPQAGHAPLRSYSEGAAVFPLQLVLLLSRPGQDFEGGEFVMTEQRPRMQSRPMVLPLGLGDAAIIATGPRPVRGAAGFYRVHLRHAISRVHRGEWLGLELLLHDAPSAPKALQTDRWL</sequence>
<evidence type="ECO:0000313" key="2">
    <source>
        <dbReference type="Proteomes" id="UP000000784"/>
    </source>
</evidence>
<dbReference type="STRING" id="398578.Daci_3794"/>
<dbReference type="eggNOG" id="COG3826">
    <property type="taxonomic scope" value="Bacteria"/>
</dbReference>
<proteinExistence type="predicted"/>
<evidence type="ECO:0008006" key="3">
    <source>
        <dbReference type="Google" id="ProtNLM"/>
    </source>
</evidence>
<dbReference type="EMBL" id="CP000884">
    <property type="protein sequence ID" value="ABX36426.1"/>
    <property type="molecule type" value="Genomic_DNA"/>
</dbReference>
<reference evidence="1 2" key="1">
    <citation type="journal article" date="2004" name="Appl. Environ. Microbiol.">
        <title>Mineralization of individual congeners of linear alkylbenzenesulfonate by defined pairs of heterotrophic bacteria.</title>
        <authorList>
            <person name="Schleheck D."/>
            <person name="Knepper T.P."/>
            <person name="Fischer K."/>
            <person name="Cook A.M."/>
        </authorList>
    </citation>
    <scope>NUCLEOTIDE SEQUENCE [LARGE SCALE GENOMIC DNA]</scope>
    <source>
        <strain evidence="2">DSM 14801 / SPH-1</strain>
    </source>
</reference>
<name>A9BLE1_DELAS</name>
<dbReference type="Proteomes" id="UP000000784">
    <property type="component" value="Chromosome"/>
</dbReference>